<feature type="region of interest" description="Disordered" evidence="1">
    <location>
        <begin position="41"/>
        <end position="68"/>
    </location>
</feature>
<keyword evidence="3" id="KW-1185">Reference proteome</keyword>
<dbReference type="Proteomes" id="UP001595530">
    <property type="component" value="Unassembled WGS sequence"/>
</dbReference>
<name>A0ABV7F717_9BURK</name>
<proteinExistence type="predicted"/>
<dbReference type="RefSeq" id="WP_390332451.1">
    <property type="nucleotide sequence ID" value="NZ_JBHRTP010000066.1"/>
</dbReference>
<gene>
    <name evidence="2" type="ORF">ACFOFO_19275</name>
</gene>
<sequence length="68" mass="7718">MTTAPVLADLLRRPELTIPDGVDHPDREWLHAVCPDRPVSTLSRHRRKTKAAIHRKGEKMEAAVRDAK</sequence>
<organism evidence="2 3">
    <name type="scientific">Undibacterium arcticum</name>
    <dbReference type="NCBI Taxonomy" id="1762892"/>
    <lineage>
        <taxon>Bacteria</taxon>
        <taxon>Pseudomonadati</taxon>
        <taxon>Pseudomonadota</taxon>
        <taxon>Betaproteobacteria</taxon>
        <taxon>Burkholderiales</taxon>
        <taxon>Oxalobacteraceae</taxon>
        <taxon>Undibacterium</taxon>
    </lineage>
</organism>
<evidence type="ECO:0000313" key="2">
    <source>
        <dbReference type="EMBL" id="MFC3110076.1"/>
    </source>
</evidence>
<accession>A0ABV7F717</accession>
<evidence type="ECO:0000256" key="1">
    <source>
        <dbReference type="SAM" id="MobiDB-lite"/>
    </source>
</evidence>
<reference evidence="3" key="1">
    <citation type="journal article" date="2019" name="Int. J. Syst. Evol. Microbiol.">
        <title>The Global Catalogue of Microorganisms (GCM) 10K type strain sequencing project: providing services to taxonomists for standard genome sequencing and annotation.</title>
        <authorList>
            <consortium name="The Broad Institute Genomics Platform"/>
            <consortium name="The Broad Institute Genome Sequencing Center for Infectious Disease"/>
            <person name="Wu L."/>
            <person name="Ma J."/>
        </authorList>
    </citation>
    <scope>NUCLEOTIDE SEQUENCE [LARGE SCALE GENOMIC DNA]</scope>
    <source>
        <strain evidence="3">KCTC 42986</strain>
    </source>
</reference>
<evidence type="ECO:0000313" key="3">
    <source>
        <dbReference type="Proteomes" id="UP001595530"/>
    </source>
</evidence>
<feature type="compositionally biased region" description="Basic and acidic residues" evidence="1">
    <location>
        <begin position="58"/>
        <end position="68"/>
    </location>
</feature>
<comment type="caution">
    <text evidence="2">The sequence shown here is derived from an EMBL/GenBank/DDBJ whole genome shotgun (WGS) entry which is preliminary data.</text>
</comment>
<dbReference type="EMBL" id="JBHRTP010000066">
    <property type="protein sequence ID" value="MFC3110076.1"/>
    <property type="molecule type" value="Genomic_DNA"/>
</dbReference>
<protein>
    <submittedName>
        <fullName evidence="2">Uncharacterized protein</fullName>
    </submittedName>
</protein>
<feature type="compositionally biased region" description="Basic residues" evidence="1">
    <location>
        <begin position="43"/>
        <end position="57"/>
    </location>
</feature>